<evidence type="ECO:0000313" key="1">
    <source>
        <dbReference type="EMBL" id="CCB80718.1"/>
    </source>
</evidence>
<gene>
    <name evidence="1" type="ordered locus">HBZC1_17320</name>
</gene>
<dbReference type="Proteomes" id="UP000008387">
    <property type="component" value="Chromosome"/>
</dbReference>
<sequence>MAWQKSLYRSPPTLKYSKNLALLNNQAYQLKQGKFTA</sequence>
<name>F8KPJ4_HELBC</name>
<evidence type="ECO:0000313" key="2">
    <source>
        <dbReference type="Proteomes" id="UP000008387"/>
    </source>
</evidence>
<protein>
    <submittedName>
        <fullName evidence="1">Uncharacterized protein</fullName>
    </submittedName>
</protein>
<dbReference type="EMBL" id="FR871757">
    <property type="protein sequence ID" value="CCB80718.1"/>
    <property type="molecule type" value="Genomic_DNA"/>
</dbReference>
<dbReference type="KEGG" id="hbi:HBZC1_17320"/>
<dbReference type="AlphaFoldDB" id="F8KPJ4"/>
<dbReference type="HOGENOM" id="CLU_3344403_0_0_7"/>
<proteinExistence type="predicted"/>
<keyword evidence="2" id="KW-1185">Reference proteome</keyword>
<organism evidence="1 2">
    <name type="scientific">Helicobacter bizzozeronii (strain CIII-1)</name>
    <dbReference type="NCBI Taxonomy" id="1002804"/>
    <lineage>
        <taxon>Bacteria</taxon>
        <taxon>Pseudomonadati</taxon>
        <taxon>Campylobacterota</taxon>
        <taxon>Epsilonproteobacteria</taxon>
        <taxon>Campylobacterales</taxon>
        <taxon>Helicobacteraceae</taxon>
        <taxon>Helicobacter</taxon>
    </lineage>
</organism>
<reference evidence="1 2" key="1">
    <citation type="journal article" date="2011" name="J. Bacteriol.">
        <title>Genome sequence of Helicobacter bizzozeronii strain CIII-1, an isolate from human gastric mucosa.</title>
        <authorList>
            <person name="Schott T."/>
            <person name="Rossi M."/>
            <person name="Hanninen M.L."/>
        </authorList>
    </citation>
    <scope>NUCLEOTIDE SEQUENCE [LARGE SCALE GENOMIC DNA]</scope>
    <source>
        <strain evidence="1 2">CIII-1</strain>
    </source>
</reference>
<accession>F8KPJ4</accession>